<accession>A0A7C3SK85</accession>
<feature type="coiled-coil region" evidence="1">
    <location>
        <begin position="130"/>
        <end position="157"/>
    </location>
</feature>
<reference evidence="2" key="1">
    <citation type="journal article" date="2020" name="mSystems">
        <title>Genome- and Community-Level Interaction Insights into Carbon Utilization and Element Cycling Functions of Hydrothermarchaeota in Hydrothermal Sediment.</title>
        <authorList>
            <person name="Zhou Z."/>
            <person name="Liu Y."/>
            <person name="Xu W."/>
            <person name="Pan J."/>
            <person name="Luo Z.H."/>
            <person name="Li M."/>
        </authorList>
    </citation>
    <scope>NUCLEOTIDE SEQUENCE [LARGE SCALE GENOMIC DNA]</scope>
    <source>
        <strain evidence="2">SpSt-776</strain>
    </source>
</reference>
<gene>
    <name evidence="2" type="ORF">ENV62_10580</name>
</gene>
<dbReference type="AlphaFoldDB" id="A0A7C3SK85"/>
<dbReference type="EMBL" id="DTHB01000060">
    <property type="protein sequence ID" value="HGB15664.1"/>
    <property type="molecule type" value="Genomic_DNA"/>
</dbReference>
<proteinExistence type="predicted"/>
<organism evidence="2">
    <name type="scientific">Desulfobacca acetoxidans</name>
    <dbReference type="NCBI Taxonomy" id="60893"/>
    <lineage>
        <taxon>Bacteria</taxon>
        <taxon>Pseudomonadati</taxon>
        <taxon>Thermodesulfobacteriota</taxon>
        <taxon>Desulfobaccia</taxon>
        <taxon>Desulfobaccales</taxon>
        <taxon>Desulfobaccaceae</taxon>
        <taxon>Desulfobacca</taxon>
    </lineage>
</organism>
<name>A0A7C3SK85_9BACT</name>
<keyword evidence="1" id="KW-0175">Coiled coil</keyword>
<protein>
    <submittedName>
        <fullName evidence="2">Uncharacterized protein</fullName>
    </submittedName>
</protein>
<evidence type="ECO:0000313" key="2">
    <source>
        <dbReference type="EMBL" id="HGB15664.1"/>
    </source>
</evidence>
<feature type="coiled-coil region" evidence="1">
    <location>
        <begin position="3"/>
        <end position="56"/>
    </location>
</feature>
<evidence type="ECO:0000256" key="1">
    <source>
        <dbReference type="SAM" id="Coils"/>
    </source>
</evidence>
<sequence>MIAASEEVAMDDLEKALDSLRFQIKKEIVDHYFAERIYLEEETQVLQEEVKAYQEETVKVRQTFFSFYQALGSETAIAAVMRTLGLKDWPYYQDFRRLSESERRQFLTGRRRPFGLTAFRRYRNLIFVLYEELLRQIESLKTHYAKILNDLRLLNEDIDKFNRSFDFGLIAAQIEAMEGGGAVISGGLLAGEREELSTRMRFKPQKLSEEELPPPPELPPLAQVKKRLSQTLAEFYG</sequence>
<comment type="caution">
    <text evidence="2">The sequence shown here is derived from an EMBL/GenBank/DDBJ whole genome shotgun (WGS) entry which is preliminary data.</text>
</comment>